<gene>
    <name evidence="2" type="ORF">GCM10011379_39450</name>
</gene>
<dbReference type="PANTHER" id="PTHR43157">
    <property type="entry name" value="PHOSPHATIDYLINOSITOL-GLYCAN BIOSYNTHESIS CLASS F PROTEIN-RELATED"/>
    <property type="match status" value="1"/>
</dbReference>
<name>A0A917J400_9BACT</name>
<comment type="caution">
    <text evidence="2">The sequence shown here is derived from an EMBL/GenBank/DDBJ whole genome shotgun (WGS) entry which is preliminary data.</text>
</comment>
<reference evidence="2" key="1">
    <citation type="journal article" date="2014" name="Int. J. Syst. Evol. Microbiol.">
        <title>Complete genome sequence of Corynebacterium casei LMG S-19264T (=DSM 44701T), isolated from a smear-ripened cheese.</title>
        <authorList>
            <consortium name="US DOE Joint Genome Institute (JGI-PGF)"/>
            <person name="Walter F."/>
            <person name="Albersmeier A."/>
            <person name="Kalinowski J."/>
            <person name="Ruckert C."/>
        </authorList>
    </citation>
    <scope>NUCLEOTIDE SEQUENCE</scope>
    <source>
        <strain evidence="2">CGMCC 1.15290</strain>
    </source>
</reference>
<dbReference type="EMBL" id="BMIB01000004">
    <property type="protein sequence ID" value="GGH75658.1"/>
    <property type="molecule type" value="Genomic_DNA"/>
</dbReference>
<dbReference type="GO" id="GO:0016491">
    <property type="term" value="F:oxidoreductase activity"/>
    <property type="evidence" value="ECO:0007669"/>
    <property type="project" value="UniProtKB-KW"/>
</dbReference>
<dbReference type="InterPro" id="IPR036291">
    <property type="entry name" value="NAD(P)-bd_dom_sf"/>
</dbReference>
<dbReference type="Pfam" id="PF00106">
    <property type="entry name" value="adh_short"/>
    <property type="match status" value="1"/>
</dbReference>
<dbReference type="NCBIfam" id="NF004846">
    <property type="entry name" value="PRK06197.1"/>
    <property type="match status" value="1"/>
</dbReference>
<dbReference type="Proteomes" id="UP000627292">
    <property type="component" value="Unassembled WGS sequence"/>
</dbReference>
<evidence type="ECO:0000313" key="3">
    <source>
        <dbReference type="Proteomes" id="UP000627292"/>
    </source>
</evidence>
<sequence>MFLLNESFMWTKEQIPAQAGKIIVVTGANTGIGFETALALYEAGAHVILACRSLDNAEQAVARIQTHKGRGTLETGVLDLSSLASVEAFANTIRQKHQQLHVVINNAGVMIPPASKTVDGFELQFGVNFIGHFALIGRLYPLLNATPGARVVSVSSLAYLRGKIDFENLRSENSYDPMREYCQSKLANIIFAVELQRRVNATNGHLLVIAAQPGANKTDLARYMDEAAYAAALERFGTLMDPWQGALPSLYAAVADRAIGGALYGPDQDEGVRGYPAQGVITANALNEALALKLWSLAEEATGVSFPVRD</sequence>
<dbReference type="SUPFAM" id="SSF51735">
    <property type="entry name" value="NAD(P)-binding Rossmann-fold domains"/>
    <property type="match status" value="1"/>
</dbReference>
<evidence type="ECO:0000313" key="2">
    <source>
        <dbReference type="EMBL" id="GGH75658.1"/>
    </source>
</evidence>
<dbReference type="PRINTS" id="PR00081">
    <property type="entry name" value="GDHRDH"/>
</dbReference>
<evidence type="ECO:0000256" key="1">
    <source>
        <dbReference type="ARBA" id="ARBA00023002"/>
    </source>
</evidence>
<proteinExistence type="predicted"/>
<dbReference type="AlphaFoldDB" id="A0A917J400"/>
<dbReference type="CDD" id="cd05327">
    <property type="entry name" value="retinol-DH_like_SDR_c_like"/>
    <property type="match status" value="1"/>
</dbReference>
<protein>
    <submittedName>
        <fullName evidence="2">Oxidoreductase</fullName>
    </submittedName>
</protein>
<keyword evidence="1" id="KW-0560">Oxidoreductase</keyword>
<reference evidence="2" key="2">
    <citation type="submission" date="2020-09" db="EMBL/GenBank/DDBJ databases">
        <authorList>
            <person name="Sun Q."/>
            <person name="Zhou Y."/>
        </authorList>
    </citation>
    <scope>NUCLEOTIDE SEQUENCE</scope>
    <source>
        <strain evidence="2">CGMCC 1.15290</strain>
    </source>
</reference>
<dbReference type="PANTHER" id="PTHR43157:SF31">
    <property type="entry name" value="PHOSPHATIDYLINOSITOL-GLYCAN BIOSYNTHESIS CLASS F PROTEIN"/>
    <property type="match status" value="1"/>
</dbReference>
<dbReference type="InterPro" id="IPR002347">
    <property type="entry name" value="SDR_fam"/>
</dbReference>
<organism evidence="2 3">
    <name type="scientific">Filimonas zeae</name>
    <dbReference type="NCBI Taxonomy" id="1737353"/>
    <lineage>
        <taxon>Bacteria</taxon>
        <taxon>Pseudomonadati</taxon>
        <taxon>Bacteroidota</taxon>
        <taxon>Chitinophagia</taxon>
        <taxon>Chitinophagales</taxon>
        <taxon>Chitinophagaceae</taxon>
        <taxon>Filimonas</taxon>
    </lineage>
</organism>
<dbReference type="Gene3D" id="3.40.50.720">
    <property type="entry name" value="NAD(P)-binding Rossmann-like Domain"/>
    <property type="match status" value="1"/>
</dbReference>
<keyword evidence="3" id="KW-1185">Reference proteome</keyword>
<accession>A0A917J400</accession>